<gene>
    <name evidence="8" type="ORF">KP79_PYT12179</name>
</gene>
<feature type="transmembrane region" description="Helical" evidence="7">
    <location>
        <begin position="185"/>
        <end position="218"/>
    </location>
</feature>
<evidence type="ECO:0000256" key="4">
    <source>
        <dbReference type="ARBA" id="ARBA00022989"/>
    </source>
</evidence>
<proteinExistence type="inferred from homology"/>
<keyword evidence="3 7" id="KW-0812">Transmembrane</keyword>
<protein>
    <submittedName>
        <fullName evidence="8">Solute carrier family 13 member 5</fullName>
    </submittedName>
</protein>
<feature type="region of interest" description="Disordered" evidence="6">
    <location>
        <begin position="477"/>
        <end position="514"/>
    </location>
</feature>
<comment type="similarity">
    <text evidence="2">Belongs to the SLC13A/DASS transporter (TC 2.A.47) family. NADC subfamily.</text>
</comment>
<feature type="transmembrane region" description="Helical" evidence="7">
    <location>
        <begin position="109"/>
        <end position="127"/>
    </location>
</feature>
<feature type="transmembrane region" description="Helical" evidence="7">
    <location>
        <begin position="351"/>
        <end position="369"/>
    </location>
</feature>
<feature type="compositionally biased region" description="Polar residues" evidence="6">
    <location>
        <begin position="493"/>
        <end position="503"/>
    </location>
</feature>
<dbReference type="InterPro" id="IPR001898">
    <property type="entry name" value="SLC13A/DASS"/>
</dbReference>
<dbReference type="EMBL" id="NEDP02005565">
    <property type="protein sequence ID" value="OWF38503.1"/>
    <property type="molecule type" value="Genomic_DNA"/>
</dbReference>
<reference evidence="8 9" key="1">
    <citation type="journal article" date="2017" name="Nat. Ecol. Evol.">
        <title>Scallop genome provides insights into evolution of bilaterian karyotype and development.</title>
        <authorList>
            <person name="Wang S."/>
            <person name="Zhang J."/>
            <person name="Jiao W."/>
            <person name="Li J."/>
            <person name="Xun X."/>
            <person name="Sun Y."/>
            <person name="Guo X."/>
            <person name="Huan P."/>
            <person name="Dong B."/>
            <person name="Zhang L."/>
            <person name="Hu X."/>
            <person name="Sun X."/>
            <person name="Wang J."/>
            <person name="Zhao C."/>
            <person name="Wang Y."/>
            <person name="Wang D."/>
            <person name="Huang X."/>
            <person name="Wang R."/>
            <person name="Lv J."/>
            <person name="Li Y."/>
            <person name="Zhang Z."/>
            <person name="Liu B."/>
            <person name="Lu W."/>
            <person name="Hui Y."/>
            <person name="Liang J."/>
            <person name="Zhou Z."/>
            <person name="Hou R."/>
            <person name="Li X."/>
            <person name="Liu Y."/>
            <person name="Li H."/>
            <person name="Ning X."/>
            <person name="Lin Y."/>
            <person name="Zhao L."/>
            <person name="Xing Q."/>
            <person name="Dou J."/>
            <person name="Li Y."/>
            <person name="Mao J."/>
            <person name="Guo H."/>
            <person name="Dou H."/>
            <person name="Li T."/>
            <person name="Mu C."/>
            <person name="Jiang W."/>
            <person name="Fu Q."/>
            <person name="Fu X."/>
            <person name="Miao Y."/>
            <person name="Liu J."/>
            <person name="Yu Q."/>
            <person name="Li R."/>
            <person name="Liao H."/>
            <person name="Li X."/>
            <person name="Kong Y."/>
            <person name="Jiang Z."/>
            <person name="Chourrout D."/>
            <person name="Li R."/>
            <person name="Bao Z."/>
        </authorList>
    </citation>
    <scope>NUCLEOTIDE SEQUENCE [LARGE SCALE GENOMIC DNA]</scope>
    <source>
        <strain evidence="8 9">PY_sf001</strain>
    </source>
</reference>
<keyword evidence="5 7" id="KW-0472">Membrane</keyword>
<evidence type="ECO:0000256" key="2">
    <source>
        <dbReference type="ARBA" id="ARBA00006772"/>
    </source>
</evidence>
<keyword evidence="9" id="KW-1185">Reference proteome</keyword>
<dbReference type="GO" id="GO:0005310">
    <property type="term" value="F:dicarboxylic acid transmembrane transporter activity"/>
    <property type="evidence" value="ECO:0007669"/>
    <property type="project" value="UniProtKB-ARBA"/>
</dbReference>
<dbReference type="PANTHER" id="PTHR10283:SF82">
    <property type="entry name" value="SOLUTE CARRIER FAMILY 13 MEMBER 2"/>
    <property type="match status" value="1"/>
</dbReference>
<comment type="subcellular location">
    <subcellularLocation>
        <location evidence="1">Membrane</location>
        <topology evidence="1">Multi-pass membrane protein</topology>
    </subcellularLocation>
</comment>
<feature type="transmembrane region" description="Helical" evidence="7">
    <location>
        <begin position="315"/>
        <end position="339"/>
    </location>
</feature>
<feature type="transmembrane region" description="Helical" evidence="7">
    <location>
        <begin position="12"/>
        <end position="39"/>
    </location>
</feature>
<sequence length="514" mass="57061">MSDGESGITFATWFVFAFPVAVINVLLAWLCLQVVYFGLRNLFKSGDKSEGEAVKKIIRSQYDSLGNMSFAEKAVMVLFVILVLCWFTLEPEFVPGWGSLFKHGYISDAVPAMIICCLLFVFPSSRNQNNANKSSATLLDWKTFNRKFPWGVALLLGGGFALAHACKESGLSLWLARMMAVMTGIPEWAMIAVICLVISLSTEVTTNTAVCTIFMPILADLAKGIHVHPIYIMLPAAISSSFAFMLPVATPPNTIAFSYGYLRIIDMVKVGWILNLLCVVIVTIAINTWGMAYFRLDVYPEWAESKCAYGLLLMAFYWTTETFPVAITATLPVILFPMMGISKVGDLASKYFHHITFVLIGGLAVAIAIEKWNVHKRIALRLLLTMGTTPKWLMLGFMLTTSFLSMWISNTATTSIMIPIAQAVLTQLMGMRVSRDQLKPDQDTRNDEKNIHTIQEMYVNGDTKVALDLPDVEPSESVGITIQQPDPDGKQKLTIQQAHQSVEQPEPVEGFVFE</sequence>
<organism evidence="8 9">
    <name type="scientific">Mizuhopecten yessoensis</name>
    <name type="common">Japanese scallop</name>
    <name type="synonym">Patinopecten yessoensis</name>
    <dbReference type="NCBI Taxonomy" id="6573"/>
    <lineage>
        <taxon>Eukaryota</taxon>
        <taxon>Metazoa</taxon>
        <taxon>Spiralia</taxon>
        <taxon>Lophotrochozoa</taxon>
        <taxon>Mollusca</taxon>
        <taxon>Bivalvia</taxon>
        <taxon>Autobranchia</taxon>
        <taxon>Pteriomorphia</taxon>
        <taxon>Pectinida</taxon>
        <taxon>Pectinoidea</taxon>
        <taxon>Pectinidae</taxon>
        <taxon>Mizuhopecten</taxon>
    </lineage>
</organism>
<feature type="transmembrane region" description="Helical" evidence="7">
    <location>
        <begin position="414"/>
        <end position="431"/>
    </location>
</feature>
<evidence type="ECO:0000256" key="3">
    <source>
        <dbReference type="ARBA" id="ARBA00022692"/>
    </source>
</evidence>
<dbReference type="PANTHER" id="PTHR10283">
    <property type="entry name" value="SOLUTE CARRIER FAMILY 13 MEMBER"/>
    <property type="match status" value="1"/>
</dbReference>
<dbReference type="GO" id="GO:0005886">
    <property type="term" value="C:plasma membrane"/>
    <property type="evidence" value="ECO:0007669"/>
    <property type="project" value="TreeGrafter"/>
</dbReference>
<evidence type="ECO:0000256" key="7">
    <source>
        <dbReference type="SAM" id="Phobius"/>
    </source>
</evidence>
<feature type="transmembrane region" description="Helical" evidence="7">
    <location>
        <begin position="70"/>
        <end position="89"/>
    </location>
</feature>
<evidence type="ECO:0000313" key="8">
    <source>
        <dbReference type="EMBL" id="OWF38503.1"/>
    </source>
</evidence>
<dbReference type="Pfam" id="PF00939">
    <property type="entry name" value="Na_sulph_symp"/>
    <property type="match status" value="2"/>
</dbReference>
<name>A0A210PPU7_MIZYE</name>
<accession>A0A210PPU7</accession>
<comment type="caution">
    <text evidence="8">The sequence shown here is derived from an EMBL/GenBank/DDBJ whole genome shotgun (WGS) entry which is preliminary data.</text>
</comment>
<evidence type="ECO:0000256" key="5">
    <source>
        <dbReference type="ARBA" id="ARBA00023136"/>
    </source>
</evidence>
<dbReference type="GO" id="GO:0015556">
    <property type="term" value="F:C4-dicarboxylate transmembrane transporter activity"/>
    <property type="evidence" value="ECO:0007669"/>
    <property type="project" value="UniProtKB-ARBA"/>
</dbReference>
<keyword evidence="4 7" id="KW-1133">Transmembrane helix</keyword>
<dbReference type="Proteomes" id="UP000242188">
    <property type="component" value="Unassembled WGS sequence"/>
</dbReference>
<feature type="transmembrane region" description="Helical" evidence="7">
    <location>
        <begin position="270"/>
        <end position="294"/>
    </location>
</feature>
<evidence type="ECO:0000313" key="9">
    <source>
        <dbReference type="Proteomes" id="UP000242188"/>
    </source>
</evidence>
<evidence type="ECO:0000256" key="6">
    <source>
        <dbReference type="SAM" id="MobiDB-lite"/>
    </source>
</evidence>
<feature type="transmembrane region" description="Helical" evidence="7">
    <location>
        <begin position="148"/>
        <end position="165"/>
    </location>
</feature>
<evidence type="ECO:0000256" key="1">
    <source>
        <dbReference type="ARBA" id="ARBA00004141"/>
    </source>
</evidence>
<dbReference type="OrthoDB" id="6493944at2759"/>
<dbReference type="AlphaFoldDB" id="A0A210PPU7"/>